<gene>
    <name evidence="1" type="ORF">AZH43_07765</name>
</gene>
<evidence type="ECO:0000313" key="1">
    <source>
        <dbReference type="EMBL" id="KYQ72745.1"/>
    </source>
</evidence>
<reference evidence="1 2" key="1">
    <citation type="submission" date="2016-03" db="EMBL/GenBank/DDBJ databases">
        <title>Acinetobacter genomospecies 28 strain ANC 4149.</title>
        <authorList>
            <person name="Radolfova-Krizova L."/>
            <person name="Nemec A."/>
        </authorList>
    </citation>
    <scope>NUCLEOTIDE SEQUENCE [LARGE SCALE GENOMIC DNA]</scope>
    <source>
        <strain evidence="1 2">ANC 4149</strain>
    </source>
</reference>
<dbReference type="Proteomes" id="UP000076276">
    <property type="component" value="Unassembled WGS sequence"/>
</dbReference>
<protein>
    <recommendedName>
        <fullName evidence="3">DUF2147 domain-containing protein</fullName>
    </recommendedName>
</protein>
<dbReference type="STRING" id="1806892.AZH43_07765"/>
<dbReference type="EMBL" id="LUAW01000013">
    <property type="protein sequence ID" value="KYQ72745.1"/>
    <property type="molecule type" value="Genomic_DNA"/>
</dbReference>
<evidence type="ECO:0000313" key="2">
    <source>
        <dbReference type="Proteomes" id="UP000076276"/>
    </source>
</evidence>
<organism evidence="1 2">
    <name type="scientific">Acinetobacter pragensis</name>
    <dbReference type="NCBI Taxonomy" id="1806892"/>
    <lineage>
        <taxon>Bacteria</taxon>
        <taxon>Pseudomonadati</taxon>
        <taxon>Pseudomonadota</taxon>
        <taxon>Gammaproteobacteria</taxon>
        <taxon>Moraxellales</taxon>
        <taxon>Moraxellaceae</taxon>
        <taxon>Acinetobacter</taxon>
    </lineage>
</organism>
<accession>A0A151Y3Y3</accession>
<dbReference type="AlphaFoldDB" id="A0A151Y3Y3"/>
<sequence length="112" mass="12850">MDEKTGYKMVHVKITESAPNLYQGYIIQAFNPPNHPNQDLSALKGFYLLHDLKQDPNDPYKLISGYIINPFVKKSKKVSIHGKLIKYGNTMILRNSSDPDQSSRSVTWVRKK</sequence>
<keyword evidence="2" id="KW-1185">Reference proteome</keyword>
<evidence type="ECO:0008006" key="3">
    <source>
        <dbReference type="Google" id="ProtNLM"/>
    </source>
</evidence>
<comment type="caution">
    <text evidence="1">The sequence shown here is derived from an EMBL/GenBank/DDBJ whole genome shotgun (WGS) entry which is preliminary data.</text>
</comment>
<proteinExistence type="predicted"/>
<name>A0A151Y3Y3_9GAMM</name>